<evidence type="ECO:0000313" key="2">
    <source>
        <dbReference type="EMBL" id="MBW0525010.1"/>
    </source>
</evidence>
<name>A0A9Q3I3E5_9BASI</name>
<evidence type="ECO:0000313" key="3">
    <source>
        <dbReference type="Proteomes" id="UP000765509"/>
    </source>
</evidence>
<gene>
    <name evidence="2" type="ORF">O181_064725</name>
</gene>
<evidence type="ECO:0000256" key="1">
    <source>
        <dbReference type="SAM" id="MobiDB-lite"/>
    </source>
</evidence>
<protein>
    <submittedName>
        <fullName evidence="2">Uncharacterized protein</fullName>
    </submittedName>
</protein>
<dbReference type="AlphaFoldDB" id="A0A9Q3I3E5"/>
<feature type="compositionally biased region" description="Basic residues" evidence="1">
    <location>
        <begin position="95"/>
        <end position="104"/>
    </location>
</feature>
<reference evidence="2" key="1">
    <citation type="submission" date="2021-03" db="EMBL/GenBank/DDBJ databases">
        <title>Draft genome sequence of rust myrtle Austropuccinia psidii MF-1, a brazilian biotype.</title>
        <authorList>
            <person name="Quecine M.C."/>
            <person name="Pachon D.M.R."/>
            <person name="Bonatelli M.L."/>
            <person name="Correr F.H."/>
            <person name="Franceschini L.M."/>
            <person name="Leite T.F."/>
            <person name="Margarido G.R.A."/>
            <person name="Almeida C.A."/>
            <person name="Ferrarezi J.A."/>
            <person name="Labate C.A."/>
        </authorList>
    </citation>
    <scope>NUCLEOTIDE SEQUENCE</scope>
    <source>
        <strain evidence="2">MF-1</strain>
    </source>
</reference>
<dbReference type="Proteomes" id="UP000765509">
    <property type="component" value="Unassembled WGS sequence"/>
</dbReference>
<keyword evidence="3" id="KW-1185">Reference proteome</keyword>
<feature type="region of interest" description="Disordered" evidence="1">
    <location>
        <begin position="342"/>
        <end position="362"/>
    </location>
</feature>
<dbReference type="EMBL" id="AVOT02031484">
    <property type="protein sequence ID" value="MBW0525010.1"/>
    <property type="molecule type" value="Genomic_DNA"/>
</dbReference>
<dbReference type="OrthoDB" id="2506384at2759"/>
<feature type="region of interest" description="Disordered" evidence="1">
    <location>
        <begin position="64"/>
        <end position="113"/>
    </location>
</feature>
<comment type="caution">
    <text evidence="2">The sequence shown here is derived from an EMBL/GenBank/DDBJ whole genome shotgun (WGS) entry which is preliminary data.</text>
</comment>
<organism evidence="2 3">
    <name type="scientific">Austropuccinia psidii MF-1</name>
    <dbReference type="NCBI Taxonomy" id="1389203"/>
    <lineage>
        <taxon>Eukaryota</taxon>
        <taxon>Fungi</taxon>
        <taxon>Dikarya</taxon>
        <taxon>Basidiomycota</taxon>
        <taxon>Pucciniomycotina</taxon>
        <taxon>Pucciniomycetes</taxon>
        <taxon>Pucciniales</taxon>
        <taxon>Sphaerophragmiaceae</taxon>
        <taxon>Austropuccinia</taxon>
    </lineage>
</organism>
<sequence>MEVSKEMASAFFLQSLGHNQDLSSLVQNLHDVQPFDVTTITKRVALEQSRHHNVPTEALFTNNRTQANQGISKKPSGYNISISPPTQGEGDNKKRQNHKKKRKEKFGNHTKSMSKQLEKLEKLLLNNSLTTSTNAVTIRPSLDQNAEKEHCLSYSDAYYLPSESLFTTDYQDRETLYLDMGCGCLVVNNLALLSNVIKVKKNIKAFGSPVKITHQGTMNLFGYHISPVSFAPKGPVNLISVFQLVDHGIWPHYKNNNFLIKQGNSIVAEFVRDGNLYSNKNQSQVNLLDAMEGRYWNTLMGHPSDKYLENLLNQLGISERFTESRDFEVCSNSKIQRIPQKRLLPQTSSKYPQQHGKDTDMF</sequence>
<proteinExistence type="predicted"/>
<accession>A0A9Q3I3E5</accession>